<keyword evidence="4" id="KW-1185">Reference proteome</keyword>
<reference evidence="3" key="4">
    <citation type="journal article" date="2015" name="G3 (Bethesda)">
        <title>Genome sequences of three phytopathogenic species of the Magnaporthaceae family of fungi.</title>
        <authorList>
            <person name="Okagaki L.H."/>
            <person name="Nunes C.C."/>
            <person name="Sailsbery J."/>
            <person name="Clay B."/>
            <person name="Brown D."/>
            <person name="John T."/>
            <person name="Oh Y."/>
            <person name="Young N."/>
            <person name="Fitzgerald M."/>
            <person name="Haas B.J."/>
            <person name="Zeng Q."/>
            <person name="Young S."/>
            <person name="Adiconis X."/>
            <person name="Fan L."/>
            <person name="Levin J.Z."/>
            <person name="Mitchell T.K."/>
            <person name="Okubara P.A."/>
            <person name="Farman M.L."/>
            <person name="Kohn L.M."/>
            <person name="Birren B."/>
            <person name="Ma L.-J."/>
            <person name="Dean R.A."/>
        </authorList>
    </citation>
    <scope>NUCLEOTIDE SEQUENCE</scope>
    <source>
        <strain evidence="3">R3-111a-1</strain>
    </source>
</reference>
<feature type="region of interest" description="Disordered" evidence="1">
    <location>
        <begin position="189"/>
        <end position="210"/>
    </location>
</feature>
<dbReference type="RefSeq" id="XP_009218634.1">
    <property type="nucleotide sequence ID" value="XM_009220370.1"/>
</dbReference>
<reference evidence="2" key="3">
    <citation type="submission" date="2010-09" db="EMBL/GenBank/DDBJ databases">
        <title>Annotation of Gaeumannomyces graminis var. tritici R3-111a-1.</title>
        <authorList>
            <consortium name="The Broad Institute Genome Sequencing Platform"/>
            <person name="Ma L.-J."/>
            <person name="Dead R."/>
            <person name="Young S.K."/>
            <person name="Zeng Q."/>
            <person name="Gargeya S."/>
            <person name="Fitzgerald M."/>
            <person name="Haas B."/>
            <person name="Abouelleil A."/>
            <person name="Alvarado L."/>
            <person name="Arachchi H.M."/>
            <person name="Berlin A."/>
            <person name="Brown A."/>
            <person name="Chapman S.B."/>
            <person name="Chen Z."/>
            <person name="Dunbar C."/>
            <person name="Freedman E."/>
            <person name="Gearin G."/>
            <person name="Gellesch M."/>
            <person name="Goldberg J."/>
            <person name="Griggs A."/>
            <person name="Gujja S."/>
            <person name="Heiman D."/>
            <person name="Howarth C."/>
            <person name="Larson L."/>
            <person name="Lui A."/>
            <person name="MacDonald P.J.P."/>
            <person name="Mehta T."/>
            <person name="Montmayeur A."/>
            <person name="Murphy C."/>
            <person name="Neiman D."/>
            <person name="Pearson M."/>
            <person name="Priest M."/>
            <person name="Roberts A."/>
            <person name="Saif S."/>
            <person name="Shea T."/>
            <person name="Shenoy N."/>
            <person name="Sisk P."/>
            <person name="Stolte C."/>
            <person name="Sykes S."/>
            <person name="Yandava C."/>
            <person name="Wortman J."/>
            <person name="Nusbaum C."/>
            <person name="Birren B."/>
        </authorList>
    </citation>
    <scope>NUCLEOTIDE SEQUENCE</scope>
    <source>
        <strain evidence="2">R3-111a-1</strain>
    </source>
</reference>
<evidence type="ECO:0000256" key="1">
    <source>
        <dbReference type="SAM" id="MobiDB-lite"/>
    </source>
</evidence>
<dbReference type="HOGENOM" id="CLU_443463_0_0_1"/>
<evidence type="ECO:0000313" key="2">
    <source>
        <dbReference type="EMBL" id="EJT77489.1"/>
    </source>
</evidence>
<reference evidence="2" key="2">
    <citation type="submission" date="2010-07" db="EMBL/GenBank/DDBJ databases">
        <authorList>
            <consortium name="The Broad Institute Genome Sequencing Platform"/>
            <consortium name="Broad Institute Genome Sequencing Center for Infectious Disease"/>
            <person name="Ma L.-J."/>
            <person name="Dead R."/>
            <person name="Young S."/>
            <person name="Zeng Q."/>
            <person name="Koehrsen M."/>
            <person name="Alvarado L."/>
            <person name="Berlin A."/>
            <person name="Chapman S.B."/>
            <person name="Chen Z."/>
            <person name="Freedman E."/>
            <person name="Gellesch M."/>
            <person name="Goldberg J."/>
            <person name="Griggs A."/>
            <person name="Gujja S."/>
            <person name="Heilman E.R."/>
            <person name="Heiman D."/>
            <person name="Hepburn T."/>
            <person name="Howarth C."/>
            <person name="Jen D."/>
            <person name="Larson L."/>
            <person name="Mehta T."/>
            <person name="Neiman D."/>
            <person name="Pearson M."/>
            <person name="Roberts A."/>
            <person name="Saif S."/>
            <person name="Shea T."/>
            <person name="Shenoy N."/>
            <person name="Sisk P."/>
            <person name="Stolte C."/>
            <person name="Sykes S."/>
            <person name="Walk T."/>
            <person name="White J."/>
            <person name="Yandava C."/>
            <person name="Haas B."/>
            <person name="Nusbaum C."/>
            <person name="Birren B."/>
        </authorList>
    </citation>
    <scope>NUCLEOTIDE SEQUENCE</scope>
    <source>
        <strain evidence="2">R3-111a-1</strain>
    </source>
</reference>
<protein>
    <submittedName>
        <fullName evidence="2 3">Uncharacterized protein</fullName>
    </submittedName>
</protein>
<dbReference type="EnsemblFungi" id="EJT77489">
    <property type="protein sequence ID" value="EJT77489"/>
    <property type="gene ID" value="GGTG_02597"/>
</dbReference>
<feature type="compositionally biased region" description="Basic and acidic residues" evidence="1">
    <location>
        <begin position="189"/>
        <end position="198"/>
    </location>
</feature>
<accession>J3NMT8</accession>
<evidence type="ECO:0000313" key="3">
    <source>
        <dbReference type="EnsemblFungi" id="EJT77489"/>
    </source>
</evidence>
<evidence type="ECO:0000313" key="4">
    <source>
        <dbReference type="Proteomes" id="UP000006039"/>
    </source>
</evidence>
<feature type="compositionally biased region" description="Pro residues" evidence="1">
    <location>
        <begin position="556"/>
        <end position="565"/>
    </location>
</feature>
<gene>
    <name evidence="3" type="primary">20343055</name>
    <name evidence="2" type="ORF">GGTG_02597</name>
</gene>
<dbReference type="Proteomes" id="UP000006039">
    <property type="component" value="Unassembled WGS sequence"/>
</dbReference>
<dbReference type="EMBL" id="GL385396">
    <property type="protein sequence ID" value="EJT77489.1"/>
    <property type="molecule type" value="Genomic_DNA"/>
</dbReference>
<feature type="region of interest" description="Disordered" evidence="1">
    <location>
        <begin position="237"/>
        <end position="267"/>
    </location>
</feature>
<reference evidence="3" key="5">
    <citation type="submission" date="2018-04" db="UniProtKB">
        <authorList>
            <consortium name="EnsemblFungi"/>
        </authorList>
    </citation>
    <scope>IDENTIFICATION</scope>
    <source>
        <strain evidence="3">R3-111a-1</strain>
    </source>
</reference>
<proteinExistence type="predicted"/>
<organism evidence="2">
    <name type="scientific">Gaeumannomyces tritici (strain R3-111a-1)</name>
    <name type="common">Wheat and barley take-all root rot fungus</name>
    <name type="synonym">Gaeumannomyces graminis var. tritici</name>
    <dbReference type="NCBI Taxonomy" id="644352"/>
    <lineage>
        <taxon>Eukaryota</taxon>
        <taxon>Fungi</taxon>
        <taxon>Dikarya</taxon>
        <taxon>Ascomycota</taxon>
        <taxon>Pezizomycotina</taxon>
        <taxon>Sordariomycetes</taxon>
        <taxon>Sordariomycetidae</taxon>
        <taxon>Magnaporthales</taxon>
        <taxon>Magnaporthaceae</taxon>
        <taxon>Gaeumannomyces</taxon>
    </lineage>
</organism>
<feature type="compositionally biased region" description="Basic residues" evidence="1">
    <location>
        <begin position="237"/>
        <end position="255"/>
    </location>
</feature>
<reference evidence="4" key="1">
    <citation type="submission" date="2010-07" db="EMBL/GenBank/DDBJ databases">
        <title>The genome sequence of Gaeumannomyces graminis var. tritici strain R3-111a-1.</title>
        <authorList>
            <consortium name="The Broad Institute Genome Sequencing Platform"/>
            <person name="Ma L.-J."/>
            <person name="Dead R."/>
            <person name="Young S."/>
            <person name="Zeng Q."/>
            <person name="Koehrsen M."/>
            <person name="Alvarado L."/>
            <person name="Berlin A."/>
            <person name="Chapman S.B."/>
            <person name="Chen Z."/>
            <person name="Freedman E."/>
            <person name="Gellesch M."/>
            <person name="Goldberg J."/>
            <person name="Griggs A."/>
            <person name="Gujja S."/>
            <person name="Heilman E.R."/>
            <person name="Heiman D."/>
            <person name="Hepburn T."/>
            <person name="Howarth C."/>
            <person name="Jen D."/>
            <person name="Larson L."/>
            <person name="Mehta T."/>
            <person name="Neiman D."/>
            <person name="Pearson M."/>
            <person name="Roberts A."/>
            <person name="Saif S."/>
            <person name="Shea T."/>
            <person name="Shenoy N."/>
            <person name="Sisk P."/>
            <person name="Stolte C."/>
            <person name="Sykes S."/>
            <person name="Walk T."/>
            <person name="White J."/>
            <person name="Yandava C."/>
            <person name="Haas B."/>
            <person name="Nusbaum C."/>
            <person name="Birren B."/>
        </authorList>
    </citation>
    <scope>NUCLEOTIDE SEQUENCE [LARGE SCALE GENOMIC DNA]</scope>
    <source>
        <strain evidence="4">R3-111a-1</strain>
    </source>
</reference>
<dbReference type="VEuPathDB" id="FungiDB:GGTG_02597"/>
<dbReference type="AlphaFoldDB" id="J3NMT8"/>
<name>J3NMT8_GAET3</name>
<feature type="region of interest" description="Disordered" evidence="1">
    <location>
        <begin position="293"/>
        <end position="323"/>
    </location>
</feature>
<dbReference type="GeneID" id="20343055"/>
<sequence>MEQDTPRLPRDPHWLRVPGADRRERFLGAVERSKSKLGRRGIHALYPLYLSCCPSPRAGAGSQYAREPNGSLSWSWMPVGSLPATSRVLLPCTESDMLCLSRPKEEIMECHAENGGDGVTKELVAVEFPSDAKVKWLGSPSRATPLVSLVGPGTHQLCRACGLLRATVVVGISRRSWGLLFCLFPSGEGGERKEESEARPPPPRLNCALGGKTTSTKQACVSLLRVPKLYYIGTPGRARRLPRPASTRLRRRGHRGGRDRGNVGLGIGPLAGSPPSVSCSCWVWSSANVAHPINQPASQPSVRRRLSRGDVEAHSPDLPPSPQELYRPAVHAASNTVEQRCGDAGISYRGTRVAFVSRAYPRHRRLSVLGGANTFGGPVRRPFGEREGLLALNGPPAVARSGFSPWAPCRACLTAAGPALLRFPGTSTAPPPVAASGGAAPSVRSTWGVPIHSTSSPTTLKGDGRTVCSPFPFWHVPWPAVTPEARASPMGEKGRTRPRGRPLALRQVINGAAALIGLLGEDICTATGSIWPVWALLFAPVFAAWEEEIGAVYEAPPPQPHPLPSPHITSQCPPPSERCPAKSGNRLARLRPAPCICISATAAVELGLGKSRRESE</sequence>
<feature type="region of interest" description="Disordered" evidence="1">
    <location>
        <begin position="556"/>
        <end position="582"/>
    </location>
</feature>